<keyword evidence="3" id="KW-1185">Reference proteome</keyword>
<evidence type="ECO:0000313" key="3">
    <source>
        <dbReference type="Proteomes" id="UP001220256"/>
    </source>
</evidence>
<feature type="region of interest" description="Disordered" evidence="1">
    <location>
        <begin position="1"/>
        <end position="25"/>
    </location>
</feature>
<proteinExistence type="predicted"/>
<comment type="caution">
    <text evidence="2">The sequence shown here is derived from an EMBL/GenBank/DDBJ whole genome shotgun (WGS) entry which is preliminary data.</text>
</comment>
<dbReference type="EMBL" id="JAPVEB010000004">
    <property type="protein sequence ID" value="KAJ5264999.1"/>
    <property type="molecule type" value="Genomic_DNA"/>
</dbReference>
<evidence type="ECO:0008006" key="4">
    <source>
        <dbReference type="Google" id="ProtNLM"/>
    </source>
</evidence>
<accession>A0ABQ8WHB2</accession>
<sequence>MAQGVPAVRQRHAIKQSGSLPQPSPLANLPTELKLMVIYHTHVATVLALLRVNQVFWGFRQSLEPRVIAAAQKLFLLNGAGTVKTYI</sequence>
<gene>
    <name evidence="2" type="ORF">N7505_007792</name>
</gene>
<organism evidence="2 3">
    <name type="scientific">Penicillium chrysogenum</name>
    <name type="common">Penicillium notatum</name>
    <dbReference type="NCBI Taxonomy" id="5076"/>
    <lineage>
        <taxon>Eukaryota</taxon>
        <taxon>Fungi</taxon>
        <taxon>Dikarya</taxon>
        <taxon>Ascomycota</taxon>
        <taxon>Pezizomycotina</taxon>
        <taxon>Eurotiomycetes</taxon>
        <taxon>Eurotiomycetidae</taxon>
        <taxon>Eurotiales</taxon>
        <taxon>Aspergillaceae</taxon>
        <taxon>Penicillium</taxon>
        <taxon>Penicillium chrysogenum species complex</taxon>
    </lineage>
</organism>
<reference evidence="2 3" key="1">
    <citation type="journal article" date="2023" name="IMA Fungus">
        <title>Comparative genomic study of the Penicillium genus elucidates a diverse pangenome and 15 lateral gene transfer events.</title>
        <authorList>
            <person name="Petersen C."/>
            <person name="Sorensen T."/>
            <person name="Nielsen M.R."/>
            <person name="Sondergaard T.E."/>
            <person name="Sorensen J.L."/>
            <person name="Fitzpatrick D.A."/>
            <person name="Frisvad J.C."/>
            <person name="Nielsen K.L."/>
        </authorList>
    </citation>
    <scope>NUCLEOTIDE SEQUENCE [LARGE SCALE GENOMIC DNA]</scope>
    <source>
        <strain evidence="2 3">IBT 3361</strain>
    </source>
</reference>
<dbReference type="Proteomes" id="UP001220256">
    <property type="component" value="Unassembled WGS sequence"/>
</dbReference>
<name>A0ABQ8WHB2_PENCH</name>
<protein>
    <recommendedName>
        <fullName evidence="4">F-box domain-containing protein</fullName>
    </recommendedName>
</protein>
<evidence type="ECO:0000256" key="1">
    <source>
        <dbReference type="SAM" id="MobiDB-lite"/>
    </source>
</evidence>
<evidence type="ECO:0000313" key="2">
    <source>
        <dbReference type="EMBL" id="KAJ5264999.1"/>
    </source>
</evidence>